<proteinExistence type="predicted"/>
<accession>A0A2T4UQI2</accession>
<reference evidence="2 3" key="1">
    <citation type="submission" date="2018-03" db="EMBL/GenBank/DDBJ databases">
        <title>Bacteriophage NCPPB3778 and a type I-E CRISPR drive the evolution of the US Biological Select Agent, Rathayibacter toxicus.</title>
        <authorList>
            <person name="Davis E.W.II."/>
            <person name="Tabima J.F."/>
            <person name="Weisberg A.J."/>
            <person name="Dantas Lopes L."/>
            <person name="Wiseman M.S."/>
            <person name="Wiseman M.S."/>
            <person name="Pupko T."/>
            <person name="Belcher M.S."/>
            <person name="Sechler A.J."/>
            <person name="Tancos M.A."/>
            <person name="Schroeder B.K."/>
            <person name="Murray T.D."/>
            <person name="Luster D.G."/>
            <person name="Schneider W.L."/>
            <person name="Rogers E."/>
            <person name="Andreote F.D."/>
            <person name="Grunwald N.J."/>
            <person name="Putnam M.L."/>
            <person name="Chang J.H."/>
        </authorList>
    </citation>
    <scope>NUCLEOTIDE SEQUENCE [LARGE SCALE GENOMIC DNA]</scope>
    <source>
        <strain evidence="2 3">DSM 15933</strain>
    </source>
</reference>
<gene>
    <name evidence="2" type="ORF">C1I63_02205</name>
</gene>
<evidence type="ECO:0000313" key="2">
    <source>
        <dbReference type="EMBL" id="PTL71771.1"/>
    </source>
</evidence>
<dbReference type="AlphaFoldDB" id="A0A2T4UQI2"/>
<evidence type="ECO:0000313" key="3">
    <source>
        <dbReference type="Proteomes" id="UP000241085"/>
    </source>
</evidence>
<dbReference type="Proteomes" id="UP000241085">
    <property type="component" value="Unassembled WGS sequence"/>
</dbReference>
<feature type="transmembrane region" description="Helical" evidence="1">
    <location>
        <begin position="12"/>
        <end position="36"/>
    </location>
</feature>
<evidence type="ECO:0000256" key="1">
    <source>
        <dbReference type="SAM" id="Phobius"/>
    </source>
</evidence>
<keyword evidence="1" id="KW-1133">Transmembrane helix</keyword>
<keyword evidence="3" id="KW-1185">Reference proteome</keyword>
<keyword evidence="1" id="KW-0472">Membrane</keyword>
<dbReference type="EMBL" id="PZPL01000001">
    <property type="protein sequence ID" value="PTL71771.1"/>
    <property type="molecule type" value="Genomic_DNA"/>
</dbReference>
<name>A0A2T4UQI2_9MICO</name>
<comment type="caution">
    <text evidence="2">The sequence shown here is derived from an EMBL/GenBank/DDBJ whole genome shotgun (WGS) entry which is preliminary data.</text>
</comment>
<keyword evidence="1" id="KW-0812">Transmembrane</keyword>
<organism evidence="2 3">
    <name type="scientific">Rathayibacter caricis DSM 15933</name>
    <dbReference type="NCBI Taxonomy" id="1328867"/>
    <lineage>
        <taxon>Bacteria</taxon>
        <taxon>Bacillati</taxon>
        <taxon>Actinomycetota</taxon>
        <taxon>Actinomycetes</taxon>
        <taxon>Micrococcales</taxon>
        <taxon>Microbacteriaceae</taxon>
        <taxon>Rathayibacter</taxon>
    </lineage>
</organism>
<protein>
    <submittedName>
        <fullName evidence="2">Uncharacterized protein</fullName>
    </submittedName>
</protein>
<sequence>MTTLPSTVFFSLYIVVVVVGAVLAVVLVVLLCRLAIAAREMLQTTTRLRELQIVRLLEEEDDGVPPQNLS</sequence>
<dbReference type="RefSeq" id="WP_107573598.1">
    <property type="nucleotide sequence ID" value="NZ_PZPL01000001.1"/>
</dbReference>